<evidence type="ECO:0000313" key="2">
    <source>
        <dbReference type="EMBL" id="SNX83972.1"/>
    </source>
</evidence>
<accession>A0AAJ5C4S5</accession>
<name>A0AAJ5C4S5_9BASI</name>
<evidence type="ECO:0000256" key="1">
    <source>
        <dbReference type="SAM" id="Phobius"/>
    </source>
</evidence>
<gene>
    <name evidence="2" type="ORF">MEPE_02680</name>
</gene>
<keyword evidence="1" id="KW-0472">Membrane</keyword>
<protein>
    <submittedName>
        <fullName evidence="2">Uncharacterized protein</fullName>
    </submittedName>
</protein>
<dbReference type="AlphaFoldDB" id="A0AAJ5C4S5"/>
<feature type="transmembrane region" description="Helical" evidence="1">
    <location>
        <begin position="17"/>
        <end position="38"/>
    </location>
</feature>
<evidence type="ECO:0000313" key="3">
    <source>
        <dbReference type="Proteomes" id="UP001294444"/>
    </source>
</evidence>
<keyword evidence="3" id="KW-1185">Reference proteome</keyword>
<comment type="caution">
    <text evidence="2">The sequence shown here is derived from an EMBL/GenBank/DDBJ whole genome shotgun (WGS) entry which is preliminary data.</text>
</comment>
<organism evidence="2 3">
    <name type="scientific">Melanopsichium pennsylvanicum</name>
    <dbReference type="NCBI Taxonomy" id="63383"/>
    <lineage>
        <taxon>Eukaryota</taxon>
        <taxon>Fungi</taxon>
        <taxon>Dikarya</taxon>
        <taxon>Basidiomycota</taxon>
        <taxon>Ustilaginomycotina</taxon>
        <taxon>Ustilaginomycetes</taxon>
        <taxon>Ustilaginales</taxon>
        <taxon>Ustilaginaceae</taxon>
        <taxon>Melanopsichium</taxon>
    </lineage>
</organism>
<proteinExistence type="predicted"/>
<keyword evidence="1" id="KW-0812">Transmembrane</keyword>
<keyword evidence="1" id="KW-1133">Transmembrane helix</keyword>
<dbReference type="Proteomes" id="UP001294444">
    <property type="component" value="Unassembled WGS sequence"/>
</dbReference>
<reference evidence="2" key="1">
    <citation type="submission" date="2023-10" db="EMBL/GenBank/DDBJ databases">
        <authorList>
            <person name="Guldener U."/>
        </authorList>
    </citation>
    <scope>NUCLEOTIDE SEQUENCE</scope>
    <source>
        <strain evidence="2">Mp4</strain>
    </source>
</reference>
<dbReference type="EMBL" id="OAPG01000005">
    <property type="protein sequence ID" value="SNX83972.1"/>
    <property type="molecule type" value="Genomic_DNA"/>
</dbReference>
<sequence>MITAIRSSPVIKAKERIVSWILFVFHALVLSLSILLLLSPNTIFNRQNGLASVKLNLGALIPSSLNGSTLSSNITAANA</sequence>